<dbReference type="Pfam" id="PF00102">
    <property type="entry name" value="Y_phosphatase"/>
    <property type="match status" value="1"/>
</dbReference>
<dbReference type="SMART" id="SM00194">
    <property type="entry name" value="PTPc"/>
    <property type="match status" value="1"/>
</dbReference>
<dbReference type="PRINTS" id="PR00700">
    <property type="entry name" value="PRTYPHPHTASE"/>
</dbReference>
<feature type="domain" description="Tyrosine specific protein phosphatases" evidence="2">
    <location>
        <begin position="306"/>
        <end position="379"/>
    </location>
</feature>
<dbReference type="PANTHER" id="PTHR46163">
    <property type="entry name" value="TYROSINE-PROTEIN PHOSPHATASE-RELATED"/>
    <property type="match status" value="1"/>
</dbReference>
<dbReference type="PROSITE" id="PS50055">
    <property type="entry name" value="TYR_PHOSPHATASE_PTP"/>
    <property type="match status" value="1"/>
</dbReference>
<keyword evidence="3" id="KW-1185">Reference proteome</keyword>
<dbReference type="AlphaFoldDB" id="A0A0M3HW88"/>
<protein>
    <submittedName>
        <fullName evidence="4">Protein-tyrosine phosphatase</fullName>
    </submittedName>
</protein>
<dbReference type="PROSITE" id="PS50056">
    <property type="entry name" value="TYR_PHOSPHATASE_2"/>
    <property type="match status" value="1"/>
</dbReference>
<dbReference type="Gene3D" id="3.90.190.10">
    <property type="entry name" value="Protein tyrosine phosphatase superfamily"/>
    <property type="match status" value="1"/>
</dbReference>
<dbReference type="InterPro" id="IPR052782">
    <property type="entry name" value="Oocyte-zygote_transition_reg"/>
</dbReference>
<feature type="domain" description="Tyrosine-protein phosphatase" evidence="1">
    <location>
        <begin position="132"/>
        <end position="388"/>
    </location>
</feature>
<evidence type="ECO:0000259" key="2">
    <source>
        <dbReference type="PROSITE" id="PS50056"/>
    </source>
</evidence>
<dbReference type="SUPFAM" id="SSF52799">
    <property type="entry name" value="(Phosphotyrosine protein) phosphatases II"/>
    <property type="match status" value="1"/>
</dbReference>
<dbReference type="InterPro" id="IPR016130">
    <property type="entry name" value="Tyr_Pase_AS"/>
</dbReference>
<dbReference type="PROSITE" id="PS00383">
    <property type="entry name" value="TYR_PHOSPHATASE_1"/>
    <property type="match status" value="1"/>
</dbReference>
<dbReference type="InterPro" id="IPR003595">
    <property type="entry name" value="Tyr_Pase_cat"/>
</dbReference>
<dbReference type="InterPro" id="IPR000387">
    <property type="entry name" value="Tyr_Pase_dom"/>
</dbReference>
<evidence type="ECO:0000313" key="3">
    <source>
        <dbReference type="Proteomes" id="UP000036681"/>
    </source>
</evidence>
<sequence length="425" mass="48288">YQLQVIIIYRIVCPACGGVRLSVRIRGISVVLTMPAGTKKMAKRRVHTRGRAECSVAADGGRRTVGRRVGAHVKVTVDGRVVNVQKIAEPRAPIATKFTRKLTEADKSLPSHKVSVPELWMDEVAALGIRGIRKEFVNDLKCYVPSGPQSAWECEKNYDKNRFEDIRLLDSTRVILRNTPDNEDYIHASYVKIDEDFMFICAQGPLKNTAQHFLIMIVQEGSKVVLQLCQAMEDGKEQCAEYIPLDGTECKDYGAVRVRVLEKPKHVLSLKKVVRTKLQITYAGVSHETEHILYSGWPDHGVPESVSVCKEVRNLVHKYAEKKPIVVHCSAGIGRTGAYVAVEMALYRLKRKEVVVMSELLKDLREQRMGAIQNDQQYLFVFRMVIEVLIAEDALVKDQRVIDFIKEYDDLIKRKRVERARKCKN</sequence>
<dbReference type="GO" id="GO:0004725">
    <property type="term" value="F:protein tyrosine phosphatase activity"/>
    <property type="evidence" value="ECO:0007669"/>
    <property type="project" value="InterPro"/>
</dbReference>
<dbReference type="WBParaSite" id="ALUE_0000736601-mRNA-1">
    <property type="protein sequence ID" value="ALUE_0000736601-mRNA-1"/>
    <property type="gene ID" value="ALUE_0000736601"/>
</dbReference>
<dbReference type="InterPro" id="IPR029021">
    <property type="entry name" value="Prot-tyrosine_phosphatase-like"/>
</dbReference>
<organism evidence="3 4">
    <name type="scientific">Ascaris lumbricoides</name>
    <name type="common">Giant roundworm</name>
    <dbReference type="NCBI Taxonomy" id="6252"/>
    <lineage>
        <taxon>Eukaryota</taxon>
        <taxon>Metazoa</taxon>
        <taxon>Ecdysozoa</taxon>
        <taxon>Nematoda</taxon>
        <taxon>Chromadorea</taxon>
        <taxon>Rhabditida</taxon>
        <taxon>Spirurina</taxon>
        <taxon>Ascaridomorpha</taxon>
        <taxon>Ascaridoidea</taxon>
        <taxon>Ascarididae</taxon>
        <taxon>Ascaris</taxon>
    </lineage>
</organism>
<evidence type="ECO:0000259" key="1">
    <source>
        <dbReference type="PROSITE" id="PS50055"/>
    </source>
</evidence>
<dbReference type="SMART" id="SM00404">
    <property type="entry name" value="PTPc_motif"/>
    <property type="match status" value="1"/>
</dbReference>
<dbReference type="CDD" id="cd00047">
    <property type="entry name" value="PTPc"/>
    <property type="match status" value="1"/>
</dbReference>
<reference evidence="4" key="1">
    <citation type="submission" date="2017-02" db="UniProtKB">
        <authorList>
            <consortium name="WormBaseParasite"/>
        </authorList>
    </citation>
    <scope>IDENTIFICATION</scope>
</reference>
<dbReference type="InterPro" id="IPR000242">
    <property type="entry name" value="PTP_cat"/>
</dbReference>
<accession>A0A0M3HW88</accession>
<dbReference type="Proteomes" id="UP000036681">
    <property type="component" value="Unplaced"/>
</dbReference>
<evidence type="ECO:0000313" key="4">
    <source>
        <dbReference type="WBParaSite" id="ALUE_0000736601-mRNA-1"/>
    </source>
</evidence>
<name>A0A0M3HW88_ASCLU</name>
<proteinExistence type="predicted"/>